<dbReference type="InterPro" id="IPR011335">
    <property type="entry name" value="Restrct_endonuc-II-like"/>
</dbReference>
<dbReference type="InterPro" id="IPR036388">
    <property type="entry name" value="WH-like_DNA-bd_sf"/>
</dbReference>
<dbReference type="EMBL" id="CAHR02000214">
    <property type="protein sequence ID" value="CCG84235.1"/>
    <property type="molecule type" value="Genomic_DNA"/>
</dbReference>
<comment type="cofactor">
    <cofactor evidence="1 14">
        <name>Mg(2+)</name>
        <dbReference type="ChEBI" id="CHEBI:18420"/>
    </cofactor>
</comment>
<evidence type="ECO:0000256" key="10">
    <source>
        <dbReference type="ARBA" id="ARBA00023172"/>
    </source>
</evidence>
<dbReference type="CDD" id="cd20074">
    <property type="entry name" value="XPF_nuclease_Mus81"/>
    <property type="match status" value="1"/>
</dbReference>
<dbReference type="Gene3D" id="3.40.50.10130">
    <property type="match status" value="1"/>
</dbReference>
<dbReference type="AlphaFoldDB" id="R4XLR3"/>
<dbReference type="eggNOG" id="KOG2379">
    <property type="taxonomic scope" value="Eukaryota"/>
</dbReference>
<dbReference type="FunFam" id="3.40.50.10130:FF:000003">
    <property type="entry name" value="Crossover junction endonuclease MUS81"/>
    <property type="match status" value="1"/>
</dbReference>
<evidence type="ECO:0000256" key="14">
    <source>
        <dbReference type="RuleBase" id="RU369042"/>
    </source>
</evidence>
<evidence type="ECO:0000256" key="3">
    <source>
        <dbReference type="ARBA" id="ARBA00010015"/>
    </source>
</evidence>
<protein>
    <recommendedName>
        <fullName evidence="14">Crossover junction endonuclease MUS81</fullName>
        <ecNumber evidence="14">3.1.22.-</ecNumber>
    </recommendedName>
</protein>
<keyword evidence="11 14" id="KW-0234">DNA repair</keyword>
<evidence type="ECO:0000256" key="4">
    <source>
        <dbReference type="ARBA" id="ARBA00022722"/>
    </source>
</evidence>
<keyword evidence="18" id="KW-1185">Reference proteome</keyword>
<dbReference type="SUPFAM" id="SSF52980">
    <property type="entry name" value="Restriction endonuclease-like"/>
    <property type="match status" value="1"/>
</dbReference>
<organism evidence="17 18">
    <name type="scientific">Taphrina deformans (strain PYCC 5710 / ATCC 11124 / CBS 356.35 / IMI 108563 / JCM 9778 / NBRC 8474)</name>
    <name type="common">Peach leaf curl fungus</name>
    <name type="synonym">Lalaria deformans</name>
    <dbReference type="NCBI Taxonomy" id="1097556"/>
    <lineage>
        <taxon>Eukaryota</taxon>
        <taxon>Fungi</taxon>
        <taxon>Dikarya</taxon>
        <taxon>Ascomycota</taxon>
        <taxon>Taphrinomycotina</taxon>
        <taxon>Taphrinomycetes</taxon>
        <taxon>Taphrinales</taxon>
        <taxon>Taphrinaceae</taxon>
        <taxon>Taphrina</taxon>
    </lineage>
</organism>
<evidence type="ECO:0000256" key="12">
    <source>
        <dbReference type="ARBA" id="ARBA00023242"/>
    </source>
</evidence>
<evidence type="ECO:0000256" key="15">
    <source>
        <dbReference type="SAM" id="MobiDB-lite"/>
    </source>
</evidence>
<comment type="function">
    <text evidence="14">Interacts with EME1 to form a DNA structure-specific endonuclease with substrate preference for branched DNA structures with a 5'-end at the branch nick. Typical substrates include 3'-flap structures, D-loops, replication forks and nicked Holliday junctions. May be required in mitosis for the processing of stalled or collapsed replication fork intermediates. May be required in meiosis for the repair of meiosis-specific double strand breaks subsequent to single-end invasion (SEI).</text>
</comment>
<dbReference type="GO" id="GO:0000712">
    <property type="term" value="P:resolution of meiotic recombination intermediates"/>
    <property type="evidence" value="ECO:0007669"/>
    <property type="project" value="TreeGrafter"/>
</dbReference>
<dbReference type="InterPro" id="IPR010996">
    <property type="entry name" value="HHH_MUS81"/>
</dbReference>
<dbReference type="GO" id="GO:0048476">
    <property type="term" value="C:Holliday junction resolvase complex"/>
    <property type="evidence" value="ECO:0007669"/>
    <property type="project" value="UniProtKB-UniRule"/>
</dbReference>
<dbReference type="GO" id="GO:0031573">
    <property type="term" value="P:mitotic intra-S DNA damage checkpoint signaling"/>
    <property type="evidence" value="ECO:0007669"/>
    <property type="project" value="TreeGrafter"/>
</dbReference>
<evidence type="ECO:0000313" key="17">
    <source>
        <dbReference type="EMBL" id="CCG84235.1"/>
    </source>
</evidence>
<feature type="domain" description="ERCC4" evidence="16">
    <location>
        <begin position="276"/>
        <end position="372"/>
    </location>
</feature>
<dbReference type="GO" id="GO:0006308">
    <property type="term" value="P:DNA catabolic process"/>
    <property type="evidence" value="ECO:0007669"/>
    <property type="project" value="UniProtKB-UniRule"/>
</dbReference>
<dbReference type="InterPro" id="IPR006166">
    <property type="entry name" value="ERCC4_domain"/>
</dbReference>
<dbReference type="Pfam" id="PF14716">
    <property type="entry name" value="HHH_8"/>
    <property type="match status" value="1"/>
</dbReference>
<evidence type="ECO:0000256" key="11">
    <source>
        <dbReference type="ARBA" id="ARBA00023204"/>
    </source>
</evidence>
<comment type="similarity">
    <text evidence="3 14">Belongs to the XPF family.</text>
</comment>
<dbReference type="SUPFAM" id="SSF47802">
    <property type="entry name" value="DNA polymerase beta, N-terminal domain-like"/>
    <property type="match status" value="1"/>
</dbReference>
<dbReference type="VEuPathDB" id="FungiDB:TAPDE_004643"/>
<evidence type="ECO:0000259" key="16">
    <source>
        <dbReference type="SMART" id="SM00891"/>
    </source>
</evidence>
<dbReference type="STRING" id="1097556.R4XLR3"/>
<dbReference type="GO" id="GO:0008821">
    <property type="term" value="F:crossover junction DNA endonuclease activity"/>
    <property type="evidence" value="ECO:0007669"/>
    <property type="project" value="UniProtKB-UniRule"/>
</dbReference>
<dbReference type="Pfam" id="PF21136">
    <property type="entry name" value="WHD_MUS81"/>
    <property type="match status" value="1"/>
</dbReference>
<keyword evidence="10 14" id="KW-0233">DNA recombination</keyword>
<dbReference type="InterPro" id="IPR047417">
    <property type="entry name" value="WHD_MUS81"/>
</dbReference>
<keyword evidence="9 14" id="KW-0460">Magnesium</keyword>
<dbReference type="Gene3D" id="1.10.150.110">
    <property type="entry name" value="DNA polymerase beta, N-terminal domain-like"/>
    <property type="match status" value="1"/>
</dbReference>
<dbReference type="Pfam" id="PF02732">
    <property type="entry name" value="ERCC4"/>
    <property type="match status" value="1"/>
</dbReference>
<keyword evidence="7 14" id="KW-0227">DNA damage</keyword>
<dbReference type="GO" id="GO:0048257">
    <property type="term" value="F:3'-flap endonuclease activity"/>
    <property type="evidence" value="ECO:0007669"/>
    <property type="project" value="TreeGrafter"/>
</dbReference>
<feature type="compositionally biased region" description="Basic and acidic residues" evidence="15">
    <location>
        <begin position="81"/>
        <end position="93"/>
    </location>
</feature>
<reference evidence="17 18" key="1">
    <citation type="journal article" date="2013" name="MBio">
        <title>Genome sequencing of the plant pathogen Taphrina deformans, the causal agent of peach leaf curl.</title>
        <authorList>
            <person name="Cisse O.H."/>
            <person name="Almeida J.M.G.C.F."/>
            <person name="Fonseca A."/>
            <person name="Kumar A.A."/>
            <person name="Salojaervi J."/>
            <person name="Overmyer K."/>
            <person name="Hauser P.M."/>
            <person name="Pagni M."/>
        </authorList>
    </citation>
    <scope>NUCLEOTIDE SEQUENCE [LARGE SCALE GENOMIC DNA]</scope>
    <source>
        <strain evidence="18">PYCC 5710 / ATCC 11124 / CBS 356.35 / IMI 108563 / JCM 9778 / NBRC 8474</strain>
    </source>
</reference>
<keyword evidence="6 14" id="KW-0255">Endonuclease</keyword>
<keyword evidence="8 14" id="KW-0378">Hydrolase</keyword>
<dbReference type="GO" id="GO:0000727">
    <property type="term" value="P:double-strand break repair via break-induced replication"/>
    <property type="evidence" value="ECO:0007669"/>
    <property type="project" value="UniProtKB-UniRule"/>
</dbReference>
<keyword evidence="12 14" id="KW-0539">Nucleus</keyword>
<dbReference type="Gene3D" id="1.10.10.10">
    <property type="entry name" value="Winged helix-like DNA-binding domain superfamily/Winged helix DNA-binding domain"/>
    <property type="match status" value="1"/>
</dbReference>
<evidence type="ECO:0000256" key="1">
    <source>
        <dbReference type="ARBA" id="ARBA00001946"/>
    </source>
</evidence>
<evidence type="ECO:0000313" key="18">
    <source>
        <dbReference type="Proteomes" id="UP000013776"/>
    </source>
</evidence>
<keyword evidence="5 14" id="KW-0479">Metal-binding</keyword>
<dbReference type="InterPro" id="IPR033309">
    <property type="entry name" value="Mus81"/>
</dbReference>
<evidence type="ECO:0000256" key="8">
    <source>
        <dbReference type="ARBA" id="ARBA00022801"/>
    </source>
</evidence>
<keyword evidence="13" id="KW-0469">Meiosis</keyword>
<evidence type="ECO:0000256" key="5">
    <source>
        <dbReference type="ARBA" id="ARBA00022723"/>
    </source>
</evidence>
<dbReference type="OrthoDB" id="5963188at2759"/>
<dbReference type="GO" id="GO:0003677">
    <property type="term" value="F:DNA binding"/>
    <property type="evidence" value="ECO:0007669"/>
    <property type="project" value="UniProtKB-UniRule"/>
</dbReference>
<dbReference type="SMART" id="SM00891">
    <property type="entry name" value="ERCC4"/>
    <property type="match status" value="1"/>
</dbReference>
<dbReference type="GO" id="GO:0005634">
    <property type="term" value="C:nucleus"/>
    <property type="evidence" value="ECO:0007669"/>
    <property type="project" value="UniProtKB-SubCell"/>
</dbReference>
<name>R4XLR3_TAPDE</name>
<evidence type="ECO:0000256" key="13">
    <source>
        <dbReference type="ARBA" id="ARBA00023254"/>
    </source>
</evidence>
<accession>R4XLR3</accession>
<dbReference type="InterPro" id="IPR047416">
    <property type="entry name" value="XPF_nuclease_Mus81"/>
</dbReference>
<dbReference type="EC" id="3.1.22.-" evidence="14"/>
<dbReference type="FunFam" id="1.10.150.110:FF:000001">
    <property type="entry name" value="Putative Crossover junction endonuclease MUS81"/>
    <property type="match status" value="1"/>
</dbReference>
<sequence>MPNELYVQWLKDWMDKAYDLQSKGYQTLRKAHDSMKACPIDIGHPSQAAQLKYIGPVLCARLEKTLLAHCKENGLEMPSRPSEKRSGEDRDHDTVLPAAKKRAAKAYVPAFRGGPYALLMGLTEPSARDSMAKSDLIRLSQPFCDASFEVASDQRGFYTAWNSIKTLIEKELVHKSGSPPKYSITDAGAAIAARIRQTTQQTPVGAEATAQRSIVTDVDGPEVVQPDTQARDDQNSGEFVEEMATATASRSDLDFINNAEAPIEPEIIPAGTFKIQLIIDNREVKTQKDRAFIDDQLYRAGIELSSRALDVGDALWIAKCHNGREIVLDHIVERKRMDDLVSSIKDGRFHEQKFRLQRCGARNIIYVIEETNLQDVISYHEAIQTALSSTQMVNGFFVKRVQSLDYTMRYLIRLTHKLTTFYEAQDLHVLPDRAVDTRTFTALLKRLEVKTPDRKYYLSFEAFSGLTVKSVNLQVSLVLTATLIH</sequence>
<evidence type="ECO:0000256" key="6">
    <source>
        <dbReference type="ARBA" id="ARBA00022759"/>
    </source>
</evidence>
<dbReference type="GO" id="GO:0046872">
    <property type="term" value="F:metal ion binding"/>
    <property type="evidence" value="ECO:0007669"/>
    <property type="project" value="UniProtKB-UniRule"/>
</dbReference>
<comment type="caution">
    <text evidence="17">The sequence shown here is derived from an EMBL/GenBank/DDBJ whole genome shotgun (WGS) entry which is preliminary data.</text>
</comment>
<gene>
    <name evidence="17" type="ORF">TAPDE_004643</name>
</gene>
<evidence type="ECO:0000256" key="9">
    <source>
        <dbReference type="ARBA" id="ARBA00022842"/>
    </source>
</evidence>
<keyword evidence="4 14" id="KW-0540">Nuclease</keyword>
<dbReference type="Proteomes" id="UP000013776">
    <property type="component" value="Unassembled WGS sequence"/>
</dbReference>
<evidence type="ECO:0000256" key="7">
    <source>
        <dbReference type="ARBA" id="ARBA00022763"/>
    </source>
</evidence>
<dbReference type="PANTHER" id="PTHR13451">
    <property type="entry name" value="CLASS II CROSSOVER JUNCTION ENDONUCLEASE MUS81"/>
    <property type="match status" value="1"/>
</dbReference>
<dbReference type="FunFam" id="1.10.10.10:FF:000307">
    <property type="entry name" value="Crossover junction endonuclease MUS81"/>
    <property type="match status" value="1"/>
</dbReference>
<proteinExistence type="inferred from homology"/>
<dbReference type="PANTHER" id="PTHR13451:SF0">
    <property type="entry name" value="CROSSOVER JUNCTION ENDONUCLEASE MUS81"/>
    <property type="match status" value="1"/>
</dbReference>
<feature type="region of interest" description="Disordered" evidence="15">
    <location>
        <begin position="73"/>
        <end position="93"/>
    </location>
</feature>
<comment type="subcellular location">
    <subcellularLocation>
        <location evidence="2 14">Nucleus</location>
    </subcellularLocation>
</comment>
<dbReference type="InterPro" id="IPR027421">
    <property type="entry name" value="DNA_pol_lamdba_lyase_dom_sf"/>
</dbReference>
<dbReference type="CDD" id="cd21036">
    <property type="entry name" value="WH_MUS81"/>
    <property type="match status" value="1"/>
</dbReference>
<comment type="subunit">
    <text evidence="14">Interacts with EME1.</text>
</comment>
<dbReference type="GO" id="GO:0031297">
    <property type="term" value="P:replication fork processing"/>
    <property type="evidence" value="ECO:0007669"/>
    <property type="project" value="UniProtKB-ARBA"/>
</dbReference>
<evidence type="ECO:0000256" key="2">
    <source>
        <dbReference type="ARBA" id="ARBA00004123"/>
    </source>
</evidence>